<evidence type="ECO:0000256" key="7">
    <source>
        <dbReference type="ARBA" id="ARBA00023136"/>
    </source>
</evidence>
<dbReference type="InterPro" id="IPR006153">
    <property type="entry name" value="Cation/H_exchanger_TM"/>
</dbReference>
<comment type="subcellular location">
    <subcellularLocation>
        <location evidence="1">Membrane</location>
        <topology evidence="1">Multi-pass membrane protein</topology>
    </subcellularLocation>
</comment>
<name>A0A7C9NZJ7_9BACT</name>
<feature type="transmembrane region" description="Helical" evidence="9">
    <location>
        <begin position="338"/>
        <end position="360"/>
    </location>
</feature>
<feature type="transmembrane region" description="Helical" evidence="9">
    <location>
        <begin position="280"/>
        <end position="296"/>
    </location>
</feature>
<feature type="transmembrane region" description="Helical" evidence="9">
    <location>
        <begin position="43"/>
        <end position="60"/>
    </location>
</feature>
<evidence type="ECO:0000256" key="5">
    <source>
        <dbReference type="ARBA" id="ARBA00022989"/>
    </source>
</evidence>
<dbReference type="AlphaFoldDB" id="A0A7C9NZJ7"/>
<evidence type="ECO:0000256" key="2">
    <source>
        <dbReference type="ARBA" id="ARBA00022448"/>
    </source>
</evidence>
<evidence type="ECO:0000256" key="6">
    <source>
        <dbReference type="ARBA" id="ARBA00023065"/>
    </source>
</evidence>
<evidence type="ECO:0000256" key="8">
    <source>
        <dbReference type="SAM" id="MobiDB-lite"/>
    </source>
</evidence>
<reference evidence="11" key="1">
    <citation type="submission" date="2018-08" db="EMBL/GenBank/DDBJ databases">
        <title>Murine metabolic-syndrome-specific gut microbial biobank.</title>
        <authorList>
            <person name="Liu C."/>
        </authorList>
    </citation>
    <scope>NUCLEOTIDE SEQUENCE [LARGE SCALE GENOMIC DNA]</scope>
    <source>
        <strain evidence="11">Z82</strain>
    </source>
</reference>
<dbReference type="EMBL" id="QWKH01000039">
    <property type="protein sequence ID" value="NBI34670.1"/>
    <property type="molecule type" value="Genomic_DNA"/>
</dbReference>
<feature type="compositionally biased region" description="Basic and acidic residues" evidence="8">
    <location>
        <begin position="503"/>
        <end position="527"/>
    </location>
</feature>
<keyword evidence="6" id="KW-0406">Ion transport</keyword>
<feature type="region of interest" description="Disordered" evidence="8">
    <location>
        <begin position="484"/>
        <end position="527"/>
    </location>
</feature>
<evidence type="ECO:0000256" key="3">
    <source>
        <dbReference type="ARBA" id="ARBA00022449"/>
    </source>
</evidence>
<dbReference type="GO" id="GO:0016020">
    <property type="term" value="C:membrane"/>
    <property type="evidence" value="ECO:0007669"/>
    <property type="project" value="UniProtKB-SubCell"/>
</dbReference>
<proteinExistence type="predicted"/>
<feature type="domain" description="Cation/H+ exchanger transmembrane" evidence="10">
    <location>
        <begin position="51"/>
        <end position="420"/>
    </location>
</feature>
<dbReference type="Gene3D" id="1.20.1530.20">
    <property type="match status" value="1"/>
</dbReference>
<dbReference type="GO" id="GO:0015297">
    <property type="term" value="F:antiporter activity"/>
    <property type="evidence" value="ECO:0007669"/>
    <property type="project" value="UniProtKB-KW"/>
</dbReference>
<dbReference type="PANTHER" id="PTHR43562">
    <property type="entry name" value="NAPA-TYPE SODIUM/HYDROGEN ANTIPORTER"/>
    <property type="match status" value="1"/>
</dbReference>
<feature type="transmembrane region" description="Helical" evidence="9">
    <location>
        <begin position="127"/>
        <end position="145"/>
    </location>
</feature>
<comment type="caution">
    <text evidence="11">The sequence shown here is derived from an EMBL/GenBank/DDBJ whole genome shotgun (WGS) entry which is preliminary data.</text>
</comment>
<dbReference type="GO" id="GO:1902600">
    <property type="term" value="P:proton transmembrane transport"/>
    <property type="evidence" value="ECO:0007669"/>
    <property type="project" value="InterPro"/>
</dbReference>
<feature type="transmembrane region" description="Helical" evidence="9">
    <location>
        <begin position="188"/>
        <end position="207"/>
    </location>
</feature>
<feature type="transmembrane region" description="Helical" evidence="9">
    <location>
        <begin position="72"/>
        <end position="89"/>
    </location>
</feature>
<feature type="transmembrane region" description="Helical" evidence="9">
    <location>
        <begin position="213"/>
        <end position="236"/>
    </location>
</feature>
<feature type="region of interest" description="Disordered" evidence="8">
    <location>
        <begin position="1"/>
        <end position="35"/>
    </location>
</feature>
<protein>
    <submittedName>
        <fullName evidence="11">Cation:proton antiporter</fullName>
    </submittedName>
</protein>
<dbReference type="InterPro" id="IPR038770">
    <property type="entry name" value="Na+/solute_symporter_sf"/>
</dbReference>
<evidence type="ECO:0000313" key="11">
    <source>
        <dbReference type="EMBL" id="NBI34670.1"/>
    </source>
</evidence>
<keyword evidence="3" id="KW-0050">Antiport</keyword>
<dbReference type="PANTHER" id="PTHR43562:SF1">
    <property type="entry name" value="NA(+)_H(+) ANTIPORTER YJBQ-RELATED"/>
    <property type="match status" value="1"/>
</dbReference>
<keyword evidence="7 9" id="KW-0472">Membrane</keyword>
<feature type="transmembrane region" description="Helical" evidence="9">
    <location>
        <begin position="95"/>
        <end position="115"/>
    </location>
</feature>
<dbReference type="Pfam" id="PF00999">
    <property type="entry name" value="Na_H_Exchanger"/>
    <property type="match status" value="1"/>
</dbReference>
<evidence type="ECO:0000256" key="1">
    <source>
        <dbReference type="ARBA" id="ARBA00004141"/>
    </source>
</evidence>
<organism evidence="11">
    <name type="scientific">Muribaculaceae bacterium Z82</name>
    <dbReference type="NCBI Taxonomy" id="2304548"/>
    <lineage>
        <taxon>Bacteria</taxon>
        <taxon>Pseudomonadati</taxon>
        <taxon>Bacteroidota</taxon>
        <taxon>Bacteroidia</taxon>
        <taxon>Bacteroidales</taxon>
        <taxon>Muribaculaceae</taxon>
    </lineage>
</organism>
<evidence type="ECO:0000256" key="9">
    <source>
        <dbReference type="SAM" id="Phobius"/>
    </source>
</evidence>
<feature type="transmembrane region" description="Helical" evidence="9">
    <location>
        <begin position="157"/>
        <end position="176"/>
    </location>
</feature>
<feature type="transmembrane region" description="Helical" evidence="9">
    <location>
        <begin position="403"/>
        <end position="424"/>
    </location>
</feature>
<feature type="transmembrane region" description="Helical" evidence="9">
    <location>
        <begin position="308"/>
        <end position="326"/>
    </location>
</feature>
<accession>A0A7C9NZJ7</accession>
<sequence>MPKVRRSSKPPASYRPQQPAARPTRIRNAPQQPNQGGAMTADLVSLAYISLVAVVCPLLASLIPGKAVPETVLLLIAGALLGPYGAGIIQTNEAISLFSDLGLAFLFLLAGYEISPKSLAGAEGRRGAATWLVTFAIAFAIVALWPTLSAFDLDGLAVVIALTTTAMGTLLPILQERGILGTRVGDEIISYGTWGELFPIIAIALLLSARATWQTMLVLAAFLAIAVLFAIVPKVGKSVGGRVSTFIHDNADTNSQMIIRTVNLLLIGLTAISAVFDLDIVLGAFAAGFILRFIIPEGNQTMEMKHNAIAYGFLVPLFFVVSGAKVDLRAIGEAPELLALFIVLLLFVRALPIFVALSTGKDSRSLDVRERLTVSFYCTTALPIIVAVTSVAVTAGAMTQDTASVLVAAGGVSVFLMPLLALVAERTMNADAGQAIREIRANPREALHVIAEHHRLERRVHAQLKDKMRNWSSYDLDSRCPSGHCERPNIVNVPQPQGAEENPAPRKQEANRTEGSQPEKPDGNLVQ</sequence>
<feature type="transmembrane region" description="Helical" evidence="9">
    <location>
        <begin position="372"/>
        <end position="397"/>
    </location>
</feature>
<keyword evidence="2" id="KW-0813">Transport</keyword>
<keyword evidence="4 9" id="KW-0812">Transmembrane</keyword>
<evidence type="ECO:0000256" key="4">
    <source>
        <dbReference type="ARBA" id="ARBA00022692"/>
    </source>
</evidence>
<gene>
    <name evidence="11" type="ORF">D1639_06425</name>
</gene>
<keyword evidence="5 9" id="KW-1133">Transmembrane helix</keyword>
<feature type="transmembrane region" description="Helical" evidence="9">
    <location>
        <begin position="257"/>
        <end position="274"/>
    </location>
</feature>
<evidence type="ECO:0000259" key="10">
    <source>
        <dbReference type="Pfam" id="PF00999"/>
    </source>
</evidence>